<evidence type="ECO:0000313" key="2">
    <source>
        <dbReference type="Proteomes" id="UP000266340"/>
    </source>
</evidence>
<evidence type="ECO:0008006" key="3">
    <source>
        <dbReference type="Google" id="ProtNLM"/>
    </source>
</evidence>
<comment type="caution">
    <text evidence="1">The sequence shown here is derived from an EMBL/GenBank/DDBJ whole genome shotgun (WGS) entry which is preliminary data.</text>
</comment>
<dbReference type="AlphaFoldDB" id="A0A398CKJ9"/>
<keyword evidence="2" id="KW-1185">Reference proteome</keyword>
<reference evidence="1 2" key="1">
    <citation type="submission" date="2018-09" db="EMBL/GenBank/DDBJ databases">
        <title>Cohnella cavernae sp. nov., isolated from a karst cave.</title>
        <authorList>
            <person name="Zhu H."/>
        </authorList>
    </citation>
    <scope>NUCLEOTIDE SEQUENCE [LARGE SCALE GENOMIC DNA]</scope>
    <source>
        <strain evidence="1 2">K2E09-144</strain>
    </source>
</reference>
<gene>
    <name evidence="1" type="ORF">D3H35_13045</name>
</gene>
<dbReference type="EMBL" id="QXJM01000039">
    <property type="protein sequence ID" value="RIE01729.1"/>
    <property type="molecule type" value="Genomic_DNA"/>
</dbReference>
<dbReference type="Gene3D" id="2.60.40.2340">
    <property type="match status" value="2"/>
</dbReference>
<accession>A0A398CKJ9</accession>
<name>A0A398CKJ9_9BACL</name>
<organism evidence="1 2">
    <name type="scientific">Cohnella faecalis</name>
    <dbReference type="NCBI Taxonomy" id="2315694"/>
    <lineage>
        <taxon>Bacteria</taxon>
        <taxon>Bacillati</taxon>
        <taxon>Bacillota</taxon>
        <taxon>Bacilli</taxon>
        <taxon>Bacillales</taxon>
        <taxon>Paenibacillaceae</taxon>
        <taxon>Cohnella</taxon>
    </lineage>
</organism>
<proteinExistence type="predicted"/>
<evidence type="ECO:0000313" key="1">
    <source>
        <dbReference type="EMBL" id="RIE01729.1"/>
    </source>
</evidence>
<dbReference type="OrthoDB" id="7012117at2"/>
<dbReference type="RefSeq" id="WP_119149791.1">
    <property type="nucleotide sequence ID" value="NZ_QXJM01000039.1"/>
</dbReference>
<protein>
    <recommendedName>
        <fullName evidence="3">Cadherin-like beta sandwich domain-containing protein</fullName>
    </recommendedName>
</protein>
<dbReference type="Proteomes" id="UP000266340">
    <property type="component" value="Unassembled WGS sequence"/>
</dbReference>
<sequence>MKSILSFNLSDPAATGFIDDEAFAIFLTVPQGTDVTALKPAFTTDERTAKVKVNDVVQVSGDSAQDFTQPLTYTVEALDGSTRNYTVTVSMQRELSTAKEITYFGLASLSSVGTIDEINHTIALTVPFGTNLASLVPAFTSTGTGVYANGDQQISGKPLLILARLLCMSFMMKPAALRPIP</sequence>